<evidence type="ECO:0008006" key="4">
    <source>
        <dbReference type="Google" id="ProtNLM"/>
    </source>
</evidence>
<protein>
    <recommendedName>
        <fullName evidence="4">DUF2079 domain-containing protein</fullName>
    </recommendedName>
</protein>
<feature type="transmembrane region" description="Helical" evidence="1">
    <location>
        <begin position="171"/>
        <end position="197"/>
    </location>
</feature>
<dbReference type="EMBL" id="BOOB01000036">
    <property type="protein sequence ID" value="GIH34402.1"/>
    <property type="molecule type" value="Genomic_DNA"/>
</dbReference>
<feature type="transmembrane region" description="Helical" evidence="1">
    <location>
        <begin position="203"/>
        <end position="224"/>
    </location>
</feature>
<feature type="transmembrane region" description="Helical" evidence="1">
    <location>
        <begin position="273"/>
        <end position="293"/>
    </location>
</feature>
<keyword evidence="3" id="KW-1185">Reference proteome</keyword>
<dbReference type="RefSeq" id="WP_204287228.1">
    <property type="nucleotide sequence ID" value="NZ_BAABEJ010000019.1"/>
</dbReference>
<reference evidence="2 3" key="1">
    <citation type="submission" date="2021-01" db="EMBL/GenBank/DDBJ databases">
        <title>Whole genome shotgun sequence of Microbispora amethystogenes NBRC 101907.</title>
        <authorList>
            <person name="Komaki H."/>
            <person name="Tamura T."/>
        </authorList>
    </citation>
    <scope>NUCLEOTIDE SEQUENCE [LARGE SCALE GENOMIC DNA]</scope>
    <source>
        <strain evidence="2 3">NBRC 101907</strain>
    </source>
</reference>
<gene>
    <name evidence="2" type="ORF">Mam01_45660</name>
</gene>
<evidence type="ECO:0000313" key="3">
    <source>
        <dbReference type="Proteomes" id="UP000651728"/>
    </source>
</evidence>
<keyword evidence="1" id="KW-1133">Transmembrane helix</keyword>
<name>A0ABQ4FHZ6_9ACTN</name>
<dbReference type="Pfam" id="PF09852">
    <property type="entry name" value="DUF2079"/>
    <property type="match status" value="1"/>
</dbReference>
<comment type="caution">
    <text evidence="2">The sequence shown here is derived from an EMBL/GenBank/DDBJ whole genome shotgun (WGS) entry which is preliminary data.</text>
</comment>
<accession>A0ABQ4FHZ6</accession>
<organism evidence="2 3">
    <name type="scientific">Microbispora amethystogenes</name>
    <dbReference type="NCBI Taxonomy" id="1427754"/>
    <lineage>
        <taxon>Bacteria</taxon>
        <taxon>Bacillati</taxon>
        <taxon>Actinomycetota</taxon>
        <taxon>Actinomycetes</taxon>
        <taxon>Streptosporangiales</taxon>
        <taxon>Streptosporangiaceae</taxon>
        <taxon>Microbispora</taxon>
    </lineage>
</organism>
<keyword evidence="1" id="KW-0472">Membrane</keyword>
<dbReference type="InterPro" id="IPR018650">
    <property type="entry name" value="STSV1_Orf64"/>
</dbReference>
<evidence type="ECO:0000313" key="2">
    <source>
        <dbReference type="EMBL" id="GIH34402.1"/>
    </source>
</evidence>
<keyword evidence="1" id="KW-0812">Transmembrane</keyword>
<sequence length="497" mass="53196">MTKGHIAALALLSGIAGVVYATLGLVELHTFRSGVYDLVIFDQVVRGYAEFALPGSLVKGQWNHIGIPLPIFSDHVSPILALLGPLYWIYDGPATLLVAQAVLFAAAIPVLWVAGRRMLGTTCAYAMACAYALSWPIAEAAAFQFHEFAFMPLLTALLFERWQAGRRSHVVLVAVLLLAVKEDVGLLVAGFGAALLWRRPWRPVAALLIIGGLACTVIATRVVIPAFGGSPYRYWAYGGLGRDLGAALGHVATHPLTSLAVLVTPAAKVGTTLWLLAPFAFTSLASPFVLAALPMLLTRLLDTDLPSWWGVHYHYNSAIVVPLLLAGADGARRIALVIAERRPGLDHRVVTRAWAGWLAIAAATSVPQFALRSLFDPSFYSGTPRQEAAAGAAALIPDGALVEAANQLGPALTARAKVVIWRDMPLRAPWVIADTGGPQPMFASRPAQLADVRLLRDCGYEQLYDRDGYLVLHAVSPGSATPDLTPHRCTRDPAHSS</sequence>
<feature type="transmembrane region" description="Helical" evidence="1">
    <location>
        <begin position="87"/>
        <end position="112"/>
    </location>
</feature>
<evidence type="ECO:0000256" key="1">
    <source>
        <dbReference type="SAM" id="Phobius"/>
    </source>
</evidence>
<dbReference type="Proteomes" id="UP000651728">
    <property type="component" value="Unassembled WGS sequence"/>
</dbReference>
<feature type="transmembrane region" description="Helical" evidence="1">
    <location>
        <begin position="352"/>
        <end position="371"/>
    </location>
</feature>
<feature type="transmembrane region" description="Helical" evidence="1">
    <location>
        <begin position="313"/>
        <end position="331"/>
    </location>
</feature>
<proteinExistence type="predicted"/>